<keyword evidence="2" id="KW-1185">Reference proteome</keyword>
<name>A0ABD2D1L2_VESMC</name>
<comment type="caution">
    <text evidence="1">The sequence shown here is derived from an EMBL/GenBank/DDBJ whole genome shotgun (WGS) entry which is preliminary data.</text>
</comment>
<evidence type="ECO:0000313" key="2">
    <source>
        <dbReference type="Proteomes" id="UP001607303"/>
    </source>
</evidence>
<sequence>MTTKSHLRPTYTVPSSVVLWTSTRELRKFRGCHSGDSRLRMTTTKSRLRRTFTLCFGLRLSWNFDNLSPRVDLEIFALLGDLENLYPRMNLEIFTLSRDFDNLSQRLDLEIFAGYHSRKTSTQLPALQ</sequence>
<proteinExistence type="predicted"/>
<evidence type="ECO:0000313" key="1">
    <source>
        <dbReference type="EMBL" id="KAL2750809.1"/>
    </source>
</evidence>
<accession>A0ABD2D1L2</accession>
<organism evidence="1 2">
    <name type="scientific">Vespula maculifrons</name>
    <name type="common">Eastern yellow jacket</name>
    <name type="synonym">Wasp</name>
    <dbReference type="NCBI Taxonomy" id="7453"/>
    <lineage>
        <taxon>Eukaryota</taxon>
        <taxon>Metazoa</taxon>
        <taxon>Ecdysozoa</taxon>
        <taxon>Arthropoda</taxon>
        <taxon>Hexapoda</taxon>
        <taxon>Insecta</taxon>
        <taxon>Pterygota</taxon>
        <taxon>Neoptera</taxon>
        <taxon>Endopterygota</taxon>
        <taxon>Hymenoptera</taxon>
        <taxon>Apocrita</taxon>
        <taxon>Aculeata</taxon>
        <taxon>Vespoidea</taxon>
        <taxon>Vespidae</taxon>
        <taxon>Vespinae</taxon>
        <taxon>Vespula</taxon>
    </lineage>
</organism>
<gene>
    <name evidence="1" type="ORF">V1477_000912</name>
</gene>
<dbReference type="EMBL" id="JAYRBN010000008">
    <property type="protein sequence ID" value="KAL2750809.1"/>
    <property type="molecule type" value="Genomic_DNA"/>
</dbReference>
<dbReference type="AlphaFoldDB" id="A0ABD2D1L2"/>
<dbReference type="Proteomes" id="UP001607303">
    <property type="component" value="Unassembled WGS sequence"/>
</dbReference>
<protein>
    <submittedName>
        <fullName evidence="1">Uncharacterized protein</fullName>
    </submittedName>
</protein>
<reference evidence="1 2" key="1">
    <citation type="journal article" date="2024" name="Ann. Entomol. Soc. Am.">
        <title>Genomic analyses of the southern and eastern yellowjacket wasps (Hymenoptera: Vespidae) reveal evolutionary signatures of social life.</title>
        <authorList>
            <person name="Catto M.A."/>
            <person name="Caine P.B."/>
            <person name="Orr S.E."/>
            <person name="Hunt B.G."/>
            <person name="Goodisman M.A.D."/>
        </authorList>
    </citation>
    <scope>NUCLEOTIDE SEQUENCE [LARGE SCALE GENOMIC DNA]</scope>
    <source>
        <strain evidence="1">232</strain>
        <tissue evidence="1">Head and thorax</tissue>
    </source>
</reference>